<dbReference type="AlphaFoldDB" id="A0A9Q1FPQ9"/>
<dbReference type="Proteomes" id="UP001152622">
    <property type="component" value="Chromosome 4"/>
</dbReference>
<dbReference type="EMBL" id="JAINUF010000004">
    <property type="protein sequence ID" value="KAJ8363789.1"/>
    <property type="molecule type" value="Genomic_DNA"/>
</dbReference>
<evidence type="ECO:0000313" key="1">
    <source>
        <dbReference type="EMBL" id="KAJ8363789.1"/>
    </source>
</evidence>
<sequence length="95" mass="10253">MGFYPKAMGSSDQLQRCKLVCLSRFAIQDLSCPKSASVTEHIPLKGLAVLPVFLIVDSLDAQREKCKLDFINAHLTDIACLTPTPSPITTSGMAS</sequence>
<name>A0A9Q1FPQ9_SYNKA</name>
<proteinExistence type="predicted"/>
<gene>
    <name evidence="1" type="ORF">SKAU_G00126200</name>
</gene>
<reference evidence="1" key="1">
    <citation type="journal article" date="2023" name="Science">
        <title>Genome structures resolve the early diversification of teleost fishes.</title>
        <authorList>
            <person name="Parey E."/>
            <person name="Louis A."/>
            <person name="Montfort J."/>
            <person name="Bouchez O."/>
            <person name="Roques C."/>
            <person name="Iampietro C."/>
            <person name="Lluch J."/>
            <person name="Castinel A."/>
            <person name="Donnadieu C."/>
            <person name="Desvignes T."/>
            <person name="Floi Bucao C."/>
            <person name="Jouanno E."/>
            <person name="Wen M."/>
            <person name="Mejri S."/>
            <person name="Dirks R."/>
            <person name="Jansen H."/>
            <person name="Henkel C."/>
            <person name="Chen W.J."/>
            <person name="Zahm M."/>
            <person name="Cabau C."/>
            <person name="Klopp C."/>
            <person name="Thompson A.W."/>
            <person name="Robinson-Rechavi M."/>
            <person name="Braasch I."/>
            <person name="Lecointre G."/>
            <person name="Bobe J."/>
            <person name="Postlethwait J.H."/>
            <person name="Berthelot C."/>
            <person name="Roest Crollius H."/>
            <person name="Guiguen Y."/>
        </authorList>
    </citation>
    <scope>NUCLEOTIDE SEQUENCE</scope>
    <source>
        <strain evidence="1">WJC10195</strain>
    </source>
</reference>
<comment type="caution">
    <text evidence="1">The sequence shown here is derived from an EMBL/GenBank/DDBJ whole genome shotgun (WGS) entry which is preliminary data.</text>
</comment>
<organism evidence="1 2">
    <name type="scientific">Synaphobranchus kaupii</name>
    <name type="common">Kaup's arrowtooth eel</name>
    <dbReference type="NCBI Taxonomy" id="118154"/>
    <lineage>
        <taxon>Eukaryota</taxon>
        <taxon>Metazoa</taxon>
        <taxon>Chordata</taxon>
        <taxon>Craniata</taxon>
        <taxon>Vertebrata</taxon>
        <taxon>Euteleostomi</taxon>
        <taxon>Actinopterygii</taxon>
        <taxon>Neopterygii</taxon>
        <taxon>Teleostei</taxon>
        <taxon>Anguilliformes</taxon>
        <taxon>Synaphobranchidae</taxon>
        <taxon>Synaphobranchus</taxon>
    </lineage>
</organism>
<keyword evidence="2" id="KW-1185">Reference proteome</keyword>
<protein>
    <submittedName>
        <fullName evidence="1">Uncharacterized protein</fullName>
    </submittedName>
</protein>
<accession>A0A9Q1FPQ9</accession>
<evidence type="ECO:0000313" key="2">
    <source>
        <dbReference type="Proteomes" id="UP001152622"/>
    </source>
</evidence>